<evidence type="ECO:0000313" key="1">
    <source>
        <dbReference type="EMBL" id="GFG51487.1"/>
    </source>
</evidence>
<accession>A0A7I9W2B4</accession>
<reference evidence="1 2" key="1">
    <citation type="journal article" date="2019" name="Emerg. Microbes Infect.">
        <title>Comprehensive subspecies identification of 175 nontuberculous mycobacteria species based on 7547 genomic profiles.</title>
        <authorList>
            <person name="Matsumoto Y."/>
            <person name="Kinjo T."/>
            <person name="Motooka D."/>
            <person name="Nabeya D."/>
            <person name="Jung N."/>
            <person name="Uechi K."/>
            <person name="Horii T."/>
            <person name="Iida T."/>
            <person name="Fujita J."/>
            <person name="Nakamura S."/>
        </authorList>
    </citation>
    <scope>NUCLEOTIDE SEQUENCE [LARGE SCALE GENOMIC DNA]</scope>
    <source>
        <strain evidence="1 2">JCM 6377</strain>
    </source>
</reference>
<comment type="caution">
    <text evidence="1">The sequence shown here is derived from an EMBL/GenBank/DDBJ whole genome shotgun (WGS) entry which is preliminary data.</text>
</comment>
<organism evidence="1 2">
    <name type="scientific">Mycolicibacterium agri</name>
    <name type="common">Mycobacterium agri</name>
    <dbReference type="NCBI Taxonomy" id="36811"/>
    <lineage>
        <taxon>Bacteria</taxon>
        <taxon>Bacillati</taxon>
        <taxon>Actinomycetota</taxon>
        <taxon>Actinomycetes</taxon>
        <taxon>Mycobacteriales</taxon>
        <taxon>Mycobacteriaceae</taxon>
        <taxon>Mycolicibacterium</taxon>
    </lineage>
</organism>
<sequence>MTQPARQPWETRIVTDALPSGARPVAALWMPVAGRALRNSPDDVVALTEQQVRDRLPKGEQLVISIGRDDLAGHDDDELTRLVESTDGGVIVVGVTYDRQNSVRVYDQSCPECGSSTATLLGPADQHVAPEFRSQANLYQCAECGTAWDA</sequence>
<name>A0A7I9W2B4_MYCAG</name>
<dbReference type="OrthoDB" id="4761669at2"/>
<dbReference type="EMBL" id="BLKS01000001">
    <property type="protein sequence ID" value="GFG51487.1"/>
    <property type="molecule type" value="Genomic_DNA"/>
</dbReference>
<dbReference type="RefSeq" id="WP_133119048.1">
    <property type="nucleotide sequence ID" value="NZ_BLKS01000001.1"/>
</dbReference>
<protein>
    <submittedName>
        <fullName evidence="1">Uncharacterized protein</fullName>
    </submittedName>
</protein>
<dbReference type="Proteomes" id="UP000465302">
    <property type="component" value="Unassembled WGS sequence"/>
</dbReference>
<proteinExistence type="predicted"/>
<evidence type="ECO:0000313" key="2">
    <source>
        <dbReference type="Proteomes" id="UP000465302"/>
    </source>
</evidence>
<dbReference type="AlphaFoldDB" id="A0A7I9W2B4"/>
<gene>
    <name evidence="1" type="ORF">MAGR_29280</name>
</gene>